<dbReference type="Gene3D" id="3.60.90.10">
    <property type="entry name" value="S-adenosylmethionine decarboxylase"/>
    <property type="match status" value="1"/>
</dbReference>
<feature type="modified residue" description="Pyruvic acid (Ser); by autocatalysis" evidence="10">
    <location>
        <position position="103"/>
    </location>
</feature>
<keyword evidence="5 10" id="KW-0620">Polyamine biosynthesis</keyword>
<evidence type="ECO:0000256" key="8">
    <source>
        <dbReference type="ARBA" id="ARBA00023270"/>
    </source>
</evidence>
<dbReference type="EMBL" id="APNK01000028">
    <property type="protein sequence ID" value="KEZ76507.1"/>
    <property type="molecule type" value="Genomic_DNA"/>
</dbReference>
<dbReference type="GO" id="GO:0005829">
    <property type="term" value="C:cytosol"/>
    <property type="evidence" value="ECO:0007669"/>
    <property type="project" value="TreeGrafter"/>
</dbReference>
<protein>
    <recommendedName>
        <fullName evidence="10">S-adenosylmethionine decarboxylase proenzyme</fullName>
        <shortName evidence="10">AdoMetDC</shortName>
        <shortName evidence="10">SAMDC</shortName>
        <ecNumber evidence="10">4.1.1.50</ecNumber>
    </recommendedName>
    <component>
        <recommendedName>
            <fullName evidence="10">S-adenosylmethionine decarboxylase beta chain</fullName>
        </recommendedName>
    </component>
    <component>
        <recommendedName>
            <fullName evidence="10">S-adenosylmethionine decarboxylase alpha chain</fullName>
        </recommendedName>
    </component>
</protein>
<feature type="active site" description="Proton acceptor; for processing activity" evidence="10">
    <location>
        <position position="108"/>
    </location>
</feature>
<dbReference type="eggNOG" id="COG1586">
    <property type="taxonomic scope" value="Bacteria"/>
</dbReference>
<dbReference type="NCBIfam" id="TIGR03331">
    <property type="entry name" value="SAM_DCase_Eco"/>
    <property type="match status" value="1"/>
</dbReference>
<dbReference type="PATRIC" id="fig|1304275.5.peg.3010"/>
<keyword evidence="7 10" id="KW-0456">Lyase</keyword>
<dbReference type="PIRSF" id="PIRSF001356">
    <property type="entry name" value="SAM_decarboxylas"/>
    <property type="match status" value="1"/>
</dbReference>
<dbReference type="PANTHER" id="PTHR33866:SF1">
    <property type="entry name" value="S-ADENOSYLMETHIONINE DECARBOXYLASE PROENZYME"/>
    <property type="match status" value="1"/>
</dbReference>
<comment type="subunit">
    <text evidence="10">Heterooctamer of four alpha and four beta chains arranged as a tetramer of alpha/beta heterodimers.</text>
</comment>
<evidence type="ECO:0000256" key="5">
    <source>
        <dbReference type="ARBA" id="ARBA00023115"/>
    </source>
</evidence>
<dbReference type="InterPro" id="IPR009165">
    <property type="entry name" value="S-AdoMet_deCO2ase_bac"/>
</dbReference>
<comment type="pathway">
    <text evidence="10">Amine and polyamine biosynthesis; S-adenosylmethioninamine biosynthesis; S-adenosylmethioninamine from S-adenosyl-L-methionine: step 1/1.</text>
</comment>
<evidence type="ECO:0000256" key="4">
    <source>
        <dbReference type="ARBA" id="ARBA00023066"/>
    </source>
</evidence>
<comment type="PTM">
    <text evidence="10">Is synthesized initially as an inactive proenzyme. Formation of the active enzyme involves a self-maturation process in which the active site pyruvoyl group is generated from an internal serine residue via an autocatalytic post-translational modification. Two non-identical subunits are generated from the proenzyme in this reaction, and the pyruvate is formed at the N-terminus of the alpha chain, which is derived from the carboxyl end of the proenzyme. The post-translation cleavage follows an unusual pathway, termed non-hydrolytic serinolysis, in which the side chain hydroxyl group of the serine supplies its oxygen atom to form the C-terminus of the beta chain, while the remainder of the serine residue undergoes an oxidative deamination to produce ammonia and the pyruvoyl group blocking the N-terminus of the alpha chain.</text>
</comment>
<name>A0A084IIH3_SALHC</name>
<dbReference type="OrthoDB" id="5290709at2"/>
<dbReference type="PANTHER" id="PTHR33866">
    <property type="entry name" value="S-ADENOSYLMETHIONINE DECARBOXYLASE PROENZYME"/>
    <property type="match status" value="1"/>
</dbReference>
<comment type="catalytic activity">
    <reaction evidence="10">
        <text>S-adenosyl-L-methionine + H(+) = S-adenosyl 3-(methylsulfanyl)propylamine + CO2</text>
        <dbReference type="Rhea" id="RHEA:15981"/>
        <dbReference type="ChEBI" id="CHEBI:15378"/>
        <dbReference type="ChEBI" id="CHEBI:16526"/>
        <dbReference type="ChEBI" id="CHEBI:57443"/>
        <dbReference type="ChEBI" id="CHEBI:59789"/>
        <dbReference type="EC" id="4.1.1.50"/>
    </reaction>
</comment>
<dbReference type="EC" id="4.1.1.50" evidence="10"/>
<comment type="caution">
    <text evidence="11">The sequence shown here is derived from an EMBL/GenBank/DDBJ whole genome shotgun (WGS) entry which is preliminary data.</text>
</comment>
<dbReference type="GO" id="GO:0004014">
    <property type="term" value="F:adenosylmethionine decarboxylase activity"/>
    <property type="evidence" value="ECO:0007669"/>
    <property type="project" value="UniProtKB-UniRule"/>
</dbReference>
<evidence type="ECO:0000256" key="6">
    <source>
        <dbReference type="ARBA" id="ARBA00023145"/>
    </source>
</evidence>
<gene>
    <name evidence="10" type="primary">speD</name>
    <name evidence="11" type="ORF">C41B8_14725</name>
</gene>
<proteinExistence type="inferred from homology"/>
<feature type="active site" description="Proton donor; for catalytic activity" evidence="10">
    <location>
        <position position="131"/>
    </location>
</feature>
<organism evidence="11 12">
    <name type="scientific">Salinisphaera hydrothermalis (strain C41B8)</name>
    <dbReference type="NCBI Taxonomy" id="1304275"/>
    <lineage>
        <taxon>Bacteria</taxon>
        <taxon>Pseudomonadati</taxon>
        <taxon>Pseudomonadota</taxon>
        <taxon>Gammaproteobacteria</taxon>
        <taxon>Salinisphaerales</taxon>
        <taxon>Salinisphaeraceae</taxon>
        <taxon>Salinisphaera</taxon>
    </lineage>
</organism>
<feature type="chain" id="PRO_5023373099" description="S-adenosylmethionine decarboxylase beta chain" evidence="10">
    <location>
        <begin position="1"/>
        <end position="102"/>
    </location>
</feature>
<evidence type="ECO:0000256" key="10">
    <source>
        <dbReference type="HAMAP-Rule" id="MF_00465"/>
    </source>
</evidence>
<sequence>MDKLRLHGFNNLTKSLSFNIYDICYARTREQKQAYIAYIDEVFNADRLTQILTEVSNIIGAQILNVARQDYEPEGASVTILIAEEYAYEGPMSEAVVGHLDKSHITVHTYPEFHPDDGISTFRADIDVSTCGLISPLKALNHLIHSFESDVVTLDYRVRGFTRDVDGAKHFIDHTIHSIQDYIAPDIRERYQMVDVNMLSERIFHTKMRLTEFDLDDYLFAENAADLPAPEAEELSQRIAGEITDIFYGRNFG</sequence>
<evidence type="ECO:0000256" key="2">
    <source>
        <dbReference type="ARBA" id="ARBA00022793"/>
    </source>
</evidence>
<comment type="similarity">
    <text evidence="10">Belongs to the prokaryotic AdoMetDC family. Type 2 subfamily.</text>
</comment>
<keyword evidence="3 10" id="KW-0068">Autocatalytic cleavage</keyword>
<feature type="active site" description="Schiff-base intermediate with substrate; via pyruvic acid" evidence="10">
    <location>
        <position position="103"/>
    </location>
</feature>
<evidence type="ECO:0000313" key="11">
    <source>
        <dbReference type="EMBL" id="KEZ76507.1"/>
    </source>
</evidence>
<evidence type="ECO:0000256" key="3">
    <source>
        <dbReference type="ARBA" id="ARBA00022813"/>
    </source>
</evidence>
<dbReference type="AlphaFoldDB" id="A0A084IIH3"/>
<accession>A0A084IIH3</accession>
<dbReference type="Pfam" id="PF02675">
    <property type="entry name" value="AdoMet_dc"/>
    <property type="match status" value="1"/>
</dbReference>
<comment type="function">
    <text evidence="10">Catalyzes the decarboxylation of S-adenosylmethionine to S-adenosylmethioninamine (dcAdoMet), the propylamine donor required for the synthesis of the polyamines spermine and spermidine from the diamine putrescine.</text>
</comment>
<dbReference type="HAMAP" id="MF_00465">
    <property type="entry name" value="AdoMetDC_2"/>
    <property type="match status" value="1"/>
</dbReference>
<dbReference type="STRING" id="1304275.C41B8_14725"/>
<keyword evidence="6 10" id="KW-0865">Zymogen</keyword>
<dbReference type="GO" id="GO:0008295">
    <property type="term" value="P:spermidine biosynthetic process"/>
    <property type="evidence" value="ECO:0007669"/>
    <property type="project" value="UniProtKB-UniRule"/>
</dbReference>
<keyword evidence="4 10" id="KW-0745">Spermidine biosynthesis</keyword>
<feature type="site" description="Cleavage (non-hydrolytic); by autolysis" evidence="10">
    <location>
        <begin position="102"/>
        <end position="103"/>
    </location>
</feature>
<dbReference type="RefSeq" id="WP_037339834.1">
    <property type="nucleotide sequence ID" value="NZ_APNK01000028.1"/>
</dbReference>
<keyword evidence="12" id="KW-1185">Reference proteome</keyword>
<keyword evidence="8 10" id="KW-0704">Schiff base</keyword>
<evidence type="ECO:0000313" key="12">
    <source>
        <dbReference type="Proteomes" id="UP000028302"/>
    </source>
</evidence>
<keyword evidence="9 10" id="KW-0670">Pyruvate</keyword>
<dbReference type="InterPro" id="IPR016067">
    <property type="entry name" value="S-AdoMet_deCO2ase_core"/>
</dbReference>
<keyword evidence="1 10" id="KW-0949">S-adenosyl-L-methionine</keyword>
<feature type="chain" id="PRO_5023373098" description="S-adenosylmethionine decarboxylase alpha chain" evidence="10">
    <location>
        <begin position="103"/>
        <end position="253"/>
    </location>
</feature>
<keyword evidence="2 10" id="KW-0210">Decarboxylase</keyword>
<dbReference type="InterPro" id="IPR003826">
    <property type="entry name" value="AdoMetDC_fam_prok"/>
</dbReference>
<dbReference type="SUPFAM" id="SSF56276">
    <property type="entry name" value="S-adenosylmethionine decarboxylase"/>
    <property type="match status" value="1"/>
</dbReference>
<dbReference type="Proteomes" id="UP000028302">
    <property type="component" value="Unassembled WGS sequence"/>
</dbReference>
<dbReference type="UniPathway" id="UPA00331">
    <property type="reaction ID" value="UER00451"/>
</dbReference>
<reference evidence="11 12" key="1">
    <citation type="submission" date="2013-03" db="EMBL/GenBank/DDBJ databases">
        <title>Salinisphaera hydrothermalis C41B8 Genome Sequencing.</title>
        <authorList>
            <person name="Li C."/>
            <person name="Lai Q."/>
            <person name="Shao Z."/>
        </authorList>
    </citation>
    <scope>NUCLEOTIDE SEQUENCE [LARGE SCALE GENOMIC DNA]</scope>
    <source>
        <strain evidence="11 12">C41B8</strain>
    </source>
</reference>
<evidence type="ECO:0000256" key="9">
    <source>
        <dbReference type="ARBA" id="ARBA00023317"/>
    </source>
</evidence>
<comment type="cofactor">
    <cofactor evidence="10">
        <name>pyruvate</name>
        <dbReference type="ChEBI" id="CHEBI:15361"/>
    </cofactor>
    <text evidence="10">Binds 1 pyruvoyl group covalently per subunit.</text>
</comment>
<evidence type="ECO:0000256" key="1">
    <source>
        <dbReference type="ARBA" id="ARBA00022691"/>
    </source>
</evidence>
<evidence type="ECO:0000256" key="7">
    <source>
        <dbReference type="ARBA" id="ARBA00023239"/>
    </source>
</evidence>